<evidence type="ECO:0000256" key="7">
    <source>
        <dbReference type="SAM" id="Coils"/>
    </source>
</evidence>
<organism evidence="9 10">
    <name type="scientific">Paenibacillus antri</name>
    <dbReference type="NCBI Taxonomy" id="2582848"/>
    <lineage>
        <taxon>Bacteria</taxon>
        <taxon>Bacillati</taxon>
        <taxon>Bacillota</taxon>
        <taxon>Bacilli</taxon>
        <taxon>Bacillales</taxon>
        <taxon>Paenibacillaceae</taxon>
        <taxon>Paenibacillus</taxon>
    </lineage>
</organism>
<reference evidence="9 10" key="1">
    <citation type="submission" date="2019-05" db="EMBL/GenBank/DDBJ databases">
        <authorList>
            <person name="Narsing Rao M.P."/>
            <person name="Li W.J."/>
        </authorList>
    </citation>
    <scope>NUCLEOTIDE SEQUENCE [LARGE SCALE GENOMIC DNA]</scope>
    <source>
        <strain evidence="9 10">SYSU_K30003</strain>
    </source>
</reference>
<evidence type="ECO:0000256" key="3">
    <source>
        <dbReference type="ARBA" id="ARBA00023002"/>
    </source>
</evidence>
<dbReference type="Proteomes" id="UP000309676">
    <property type="component" value="Unassembled WGS sequence"/>
</dbReference>
<dbReference type="InterPro" id="IPR003680">
    <property type="entry name" value="Flavodoxin_fold"/>
</dbReference>
<protein>
    <recommendedName>
        <fullName evidence="6">FMN dependent NADH:quinone oxidoreductase</fullName>
        <ecNumber evidence="6">1.6.5.-</ecNumber>
    </recommendedName>
    <alternativeName>
        <fullName evidence="6">Azo-dye reductase</fullName>
    </alternativeName>
    <alternativeName>
        <fullName evidence="6">FMN-dependent NADH-azo compound oxidoreductase</fullName>
    </alternativeName>
    <alternativeName>
        <fullName evidence="6">FMN-dependent NADH-azoreductase</fullName>
        <ecNumber evidence="6">1.7.1.17</ecNumber>
    </alternativeName>
</protein>
<keyword evidence="4 6" id="KW-0520">NAD</keyword>
<dbReference type="InterPro" id="IPR050104">
    <property type="entry name" value="FMN-dep_NADH:Q_OxRdtase_AzoR1"/>
</dbReference>
<dbReference type="GO" id="GO:0009055">
    <property type="term" value="F:electron transfer activity"/>
    <property type="evidence" value="ECO:0007669"/>
    <property type="project" value="UniProtKB-UniRule"/>
</dbReference>
<evidence type="ECO:0000256" key="6">
    <source>
        <dbReference type="HAMAP-Rule" id="MF_01216"/>
    </source>
</evidence>
<dbReference type="OrthoDB" id="9805013at2"/>
<comment type="function">
    <text evidence="6">Also exhibits azoreductase activity. Catalyzes the reductive cleavage of the azo bond in aromatic azo compounds to the corresponding amines.</text>
</comment>
<feature type="domain" description="Flavodoxin-like fold" evidence="8">
    <location>
        <begin position="3"/>
        <end position="204"/>
    </location>
</feature>
<keyword evidence="10" id="KW-1185">Reference proteome</keyword>
<dbReference type="EC" id="1.6.5.-" evidence="6"/>
<gene>
    <name evidence="6" type="primary">azoR</name>
    <name evidence="9" type="ORF">FE782_17385</name>
</gene>
<dbReference type="GO" id="GO:0016652">
    <property type="term" value="F:oxidoreductase activity, acting on NAD(P)H as acceptor"/>
    <property type="evidence" value="ECO:0007669"/>
    <property type="project" value="UniProtKB-UniRule"/>
</dbReference>
<dbReference type="SUPFAM" id="SSF52218">
    <property type="entry name" value="Flavoproteins"/>
    <property type="match status" value="1"/>
</dbReference>
<evidence type="ECO:0000256" key="5">
    <source>
        <dbReference type="ARBA" id="ARBA00048542"/>
    </source>
</evidence>
<dbReference type="RefSeq" id="WP_138195514.1">
    <property type="nucleotide sequence ID" value="NZ_VCIW01000012.1"/>
</dbReference>
<proteinExistence type="inferred from homology"/>
<comment type="catalytic activity">
    <reaction evidence="6">
        <text>2 a quinone + NADH + H(+) = 2 a 1,4-benzosemiquinone + NAD(+)</text>
        <dbReference type="Rhea" id="RHEA:65952"/>
        <dbReference type="ChEBI" id="CHEBI:15378"/>
        <dbReference type="ChEBI" id="CHEBI:57540"/>
        <dbReference type="ChEBI" id="CHEBI:57945"/>
        <dbReference type="ChEBI" id="CHEBI:132124"/>
        <dbReference type="ChEBI" id="CHEBI:134225"/>
    </reaction>
</comment>
<evidence type="ECO:0000256" key="4">
    <source>
        <dbReference type="ARBA" id="ARBA00023027"/>
    </source>
</evidence>
<dbReference type="GO" id="GO:0010181">
    <property type="term" value="F:FMN binding"/>
    <property type="evidence" value="ECO:0007669"/>
    <property type="project" value="UniProtKB-UniRule"/>
</dbReference>
<evidence type="ECO:0000313" key="10">
    <source>
        <dbReference type="Proteomes" id="UP000309676"/>
    </source>
</evidence>
<evidence type="ECO:0000256" key="2">
    <source>
        <dbReference type="ARBA" id="ARBA00022643"/>
    </source>
</evidence>
<comment type="caution">
    <text evidence="6">Lacks conserved residue(s) required for the propagation of feature annotation.</text>
</comment>
<feature type="binding site" evidence="6">
    <location>
        <begin position="18"/>
        <end position="20"/>
    </location>
    <ligand>
        <name>FMN</name>
        <dbReference type="ChEBI" id="CHEBI:58210"/>
    </ligand>
</feature>
<evidence type="ECO:0000313" key="9">
    <source>
        <dbReference type="EMBL" id="TLS50828.1"/>
    </source>
</evidence>
<dbReference type="InterPro" id="IPR029039">
    <property type="entry name" value="Flavoprotein-like_sf"/>
</dbReference>
<name>A0A5R9GBR8_9BACL</name>
<evidence type="ECO:0000259" key="8">
    <source>
        <dbReference type="Pfam" id="PF02525"/>
    </source>
</evidence>
<dbReference type="EC" id="1.7.1.17" evidence="6"/>
<keyword evidence="2 6" id="KW-0288">FMN</keyword>
<dbReference type="EMBL" id="VCIW01000012">
    <property type="protein sequence ID" value="TLS50828.1"/>
    <property type="molecule type" value="Genomic_DNA"/>
</dbReference>
<sequence>MGKLLVINAHAAVDSPSSVSLEVGNRFIENYRKLNSNDSIERIDLYREEIPEVNSTVLSAWGKFASGEALTDEETRVTGRMNEILQQFKSAKKYVIIMPLHNFNIPSRLKDYMDNIMIARETFKYTENGGVGLLTDGRSLLVIQGSGGIYTNNDWYTENEFSHKYLKSMFHFLGVEDYQIIRAQGTNLLDKKDVLNKAKKEAEEAAARLANKVDQGSEISR</sequence>
<dbReference type="AlphaFoldDB" id="A0A5R9GBR8"/>
<comment type="similarity">
    <text evidence="6">Belongs to the azoreductase type 1 family.</text>
</comment>
<comment type="cofactor">
    <cofactor evidence="6">
        <name>FMN</name>
        <dbReference type="ChEBI" id="CHEBI:58210"/>
    </cofactor>
    <text evidence="6">Binds 1 FMN per subunit.</text>
</comment>
<comment type="caution">
    <text evidence="9">The sequence shown here is derived from an EMBL/GenBank/DDBJ whole genome shotgun (WGS) entry which is preliminary data.</text>
</comment>
<comment type="function">
    <text evidence="6">Quinone reductase that provides resistance to thiol-specific stress caused by electrophilic quinones.</text>
</comment>
<keyword evidence="1 6" id="KW-0285">Flavoprotein</keyword>
<keyword evidence="3 6" id="KW-0560">Oxidoreductase</keyword>
<dbReference type="HAMAP" id="MF_01216">
    <property type="entry name" value="Azoreductase_type1"/>
    <property type="match status" value="1"/>
</dbReference>
<comment type="subunit">
    <text evidence="6">Homodimer.</text>
</comment>
<dbReference type="InterPro" id="IPR023048">
    <property type="entry name" value="NADH:quinone_OxRdtase_FMN_depd"/>
</dbReference>
<dbReference type="PANTHER" id="PTHR43741">
    <property type="entry name" value="FMN-DEPENDENT NADH-AZOREDUCTASE 1"/>
    <property type="match status" value="1"/>
</dbReference>
<evidence type="ECO:0000256" key="1">
    <source>
        <dbReference type="ARBA" id="ARBA00022630"/>
    </source>
</evidence>
<accession>A0A5R9GBR8</accession>
<dbReference type="Pfam" id="PF02525">
    <property type="entry name" value="Flavodoxin_2"/>
    <property type="match status" value="1"/>
</dbReference>
<feature type="coiled-coil region" evidence="7">
    <location>
        <begin position="188"/>
        <end position="219"/>
    </location>
</feature>
<keyword evidence="7" id="KW-0175">Coiled coil</keyword>
<dbReference type="PANTHER" id="PTHR43741:SF7">
    <property type="entry name" value="FMN-DEPENDENT NADH:QUINONE OXIDOREDUCTASE"/>
    <property type="match status" value="1"/>
</dbReference>
<dbReference type="GO" id="GO:0016655">
    <property type="term" value="F:oxidoreductase activity, acting on NAD(P)H, quinone or similar compound as acceptor"/>
    <property type="evidence" value="ECO:0007669"/>
    <property type="project" value="InterPro"/>
</dbReference>
<comment type="catalytic activity">
    <reaction evidence="5">
        <text>N,N-dimethyl-1,4-phenylenediamine + anthranilate + 2 NAD(+) = 2-(4-dimethylaminophenyl)diazenylbenzoate + 2 NADH + 2 H(+)</text>
        <dbReference type="Rhea" id="RHEA:55872"/>
        <dbReference type="ChEBI" id="CHEBI:15378"/>
        <dbReference type="ChEBI" id="CHEBI:15783"/>
        <dbReference type="ChEBI" id="CHEBI:16567"/>
        <dbReference type="ChEBI" id="CHEBI:57540"/>
        <dbReference type="ChEBI" id="CHEBI:57945"/>
        <dbReference type="ChEBI" id="CHEBI:71579"/>
        <dbReference type="EC" id="1.7.1.17"/>
    </reaction>
    <physiologicalReaction direction="right-to-left" evidence="5">
        <dbReference type="Rhea" id="RHEA:55874"/>
    </physiologicalReaction>
</comment>
<dbReference type="Gene3D" id="3.40.50.360">
    <property type="match status" value="1"/>
</dbReference>